<dbReference type="FunFam" id="1.10.10.1410:FF:000002">
    <property type="entry name" value="60S acidic ribosomal protein P2"/>
    <property type="match status" value="1"/>
</dbReference>
<evidence type="ECO:0000256" key="2">
    <source>
        <dbReference type="ARBA" id="ARBA00005436"/>
    </source>
</evidence>
<organism evidence="7 8">
    <name type="scientific">Corvus moneduloides</name>
    <name type="common">New Caledonian crow</name>
    <dbReference type="NCBI Taxonomy" id="1196302"/>
    <lineage>
        <taxon>Eukaryota</taxon>
        <taxon>Metazoa</taxon>
        <taxon>Chordata</taxon>
        <taxon>Craniata</taxon>
        <taxon>Vertebrata</taxon>
        <taxon>Euteleostomi</taxon>
        <taxon>Archelosauria</taxon>
        <taxon>Archosauria</taxon>
        <taxon>Dinosauria</taxon>
        <taxon>Saurischia</taxon>
        <taxon>Theropoda</taxon>
        <taxon>Coelurosauria</taxon>
        <taxon>Aves</taxon>
        <taxon>Neognathae</taxon>
        <taxon>Neoaves</taxon>
        <taxon>Telluraves</taxon>
        <taxon>Australaves</taxon>
        <taxon>Passeriformes</taxon>
        <taxon>Corvoidea</taxon>
        <taxon>Corvidae</taxon>
        <taxon>Corvus</taxon>
    </lineage>
</organism>
<comment type="similarity">
    <text evidence="2">Belongs to the eukaryotic ribosomal protein P1/P2 family.</text>
</comment>
<evidence type="ECO:0000256" key="6">
    <source>
        <dbReference type="ARBA" id="ARBA00035443"/>
    </source>
</evidence>
<sequence length="180" mass="18653">MRHRPRWRRPHPRLPIGLRAARRPGPMAALVVEGWREEGVAEAPPLPFAAAVPSRAHVPGPCPAPPPLPRMRYVAAYLLAVLGGNESPTSKDLKKILDSVGIETDDERMNKVISELNGKNIEDVIAQGNGKLASMPAGGAVAVSAGGGSAAPAAAAAPAAGEYEQRGVATGQLLLSLVTA</sequence>
<evidence type="ECO:0000256" key="5">
    <source>
        <dbReference type="ARBA" id="ARBA00035301"/>
    </source>
</evidence>
<gene>
    <name evidence="7" type="primary">RPLP2</name>
</gene>
<evidence type="ECO:0000256" key="1">
    <source>
        <dbReference type="ARBA" id="ARBA00003362"/>
    </source>
</evidence>
<dbReference type="Pfam" id="PF00428">
    <property type="entry name" value="Ribosomal_60s"/>
    <property type="match status" value="1"/>
</dbReference>
<dbReference type="GO" id="GO:0022625">
    <property type="term" value="C:cytosolic large ribosomal subunit"/>
    <property type="evidence" value="ECO:0007669"/>
    <property type="project" value="InterPro"/>
</dbReference>
<dbReference type="PANTHER" id="PTHR21141:SF5">
    <property type="entry name" value="LARGE RIBOSOMAL SUBUNIT PROTEIN P2"/>
    <property type="match status" value="1"/>
</dbReference>
<evidence type="ECO:0000256" key="4">
    <source>
        <dbReference type="ARBA" id="ARBA00023274"/>
    </source>
</evidence>
<dbReference type="Gene3D" id="1.10.10.1410">
    <property type="match status" value="1"/>
</dbReference>
<comment type="function">
    <text evidence="1">Plays an important role in the elongation step of protein synthesis.</text>
</comment>
<protein>
    <recommendedName>
        <fullName evidence="5">Large ribosomal subunit protein P2</fullName>
    </recommendedName>
    <alternativeName>
        <fullName evidence="6">60S acidic ribosomal protein P2</fullName>
    </alternativeName>
</protein>
<reference evidence="7" key="2">
    <citation type="submission" date="2025-08" db="UniProtKB">
        <authorList>
            <consortium name="Ensembl"/>
        </authorList>
    </citation>
    <scope>IDENTIFICATION</scope>
</reference>
<keyword evidence="4" id="KW-0687">Ribonucleoprotein</keyword>
<reference evidence="8" key="1">
    <citation type="submission" date="2019-10" db="EMBL/GenBank/DDBJ databases">
        <title>Corvus moneduloides (New Caledonian crow) genome, bCorMon1, primary haplotype.</title>
        <authorList>
            <person name="Rutz C."/>
            <person name="Fungtammasan C."/>
            <person name="Mountcastle J."/>
            <person name="Formenti G."/>
            <person name="Chow W."/>
            <person name="Howe K."/>
            <person name="Steele M.P."/>
            <person name="Fernandes J."/>
            <person name="Gilbert M.T.P."/>
            <person name="Fedrigo O."/>
            <person name="Jarvis E.D."/>
            <person name="Gemmell N."/>
        </authorList>
    </citation>
    <scope>NUCLEOTIDE SEQUENCE [LARGE SCALE GENOMIC DNA]</scope>
</reference>
<dbReference type="InterPro" id="IPR027534">
    <property type="entry name" value="Ribosomal_P1/P2"/>
</dbReference>
<dbReference type="CDD" id="cd05833">
    <property type="entry name" value="Ribosomal_P2"/>
    <property type="match status" value="1"/>
</dbReference>
<dbReference type="HAMAP" id="MF_01478">
    <property type="entry name" value="Ribosomal_L12_arch"/>
    <property type="match status" value="1"/>
</dbReference>
<accession>A0A8U7M2P6</accession>
<keyword evidence="8" id="KW-1185">Reference proteome</keyword>
<keyword evidence="3" id="KW-0689">Ribosomal protein</keyword>
<name>A0A8U7M2P6_CORMO</name>
<dbReference type="PANTHER" id="PTHR21141">
    <property type="entry name" value="60S ACIDIC RIBOSOMAL PROTEIN FAMILY MEMBER"/>
    <property type="match status" value="1"/>
</dbReference>
<dbReference type="GO" id="GO:0002182">
    <property type="term" value="P:cytoplasmic translational elongation"/>
    <property type="evidence" value="ECO:0007669"/>
    <property type="project" value="InterPro"/>
</dbReference>
<evidence type="ECO:0000313" key="7">
    <source>
        <dbReference type="Ensembl" id="ENSCMUP00000033277.1"/>
    </source>
</evidence>
<dbReference type="AlphaFoldDB" id="A0A8U7M2P6"/>
<evidence type="ECO:0000313" key="8">
    <source>
        <dbReference type="Proteomes" id="UP000694553"/>
    </source>
</evidence>
<evidence type="ECO:0000256" key="3">
    <source>
        <dbReference type="ARBA" id="ARBA00022980"/>
    </source>
</evidence>
<reference evidence="7" key="3">
    <citation type="submission" date="2025-09" db="UniProtKB">
        <authorList>
            <consortium name="Ensembl"/>
        </authorList>
    </citation>
    <scope>IDENTIFICATION</scope>
</reference>
<dbReference type="Ensembl" id="ENSCMUT00000033273.1">
    <property type="protein sequence ID" value="ENSCMUP00000033277.1"/>
    <property type="gene ID" value="ENSCMUG00000018077.1"/>
</dbReference>
<dbReference type="InterPro" id="IPR038716">
    <property type="entry name" value="P1/P2_N_sf"/>
</dbReference>
<dbReference type="Proteomes" id="UP000694553">
    <property type="component" value="Unassembled WGS sequence"/>
</dbReference>
<dbReference type="GO" id="GO:0003735">
    <property type="term" value="F:structural constituent of ribosome"/>
    <property type="evidence" value="ECO:0007669"/>
    <property type="project" value="InterPro"/>
</dbReference>
<proteinExistence type="inferred from homology"/>
<dbReference type="InterPro" id="IPR044076">
    <property type="entry name" value="Ribosomal_P2"/>
</dbReference>